<proteinExistence type="predicted"/>
<organism evidence="1 2">
    <name type="scientific">Trametes sanguinea</name>
    <dbReference type="NCBI Taxonomy" id="158606"/>
    <lineage>
        <taxon>Eukaryota</taxon>
        <taxon>Fungi</taxon>
        <taxon>Dikarya</taxon>
        <taxon>Basidiomycota</taxon>
        <taxon>Agaricomycotina</taxon>
        <taxon>Agaricomycetes</taxon>
        <taxon>Polyporales</taxon>
        <taxon>Polyporaceae</taxon>
        <taxon>Trametes</taxon>
    </lineage>
</organism>
<dbReference type="Proteomes" id="UP001144978">
    <property type="component" value="Unassembled WGS sequence"/>
</dbReference>
<dbReference type="EMBL" id="JANSHE010000700">
    <property type="protein sequence ID" value="KAJ3007900.1"/>
    <property type="molecule type" value="Genomic_DNA"/>
</dbReference>
<protein>
    <submittedName>
        <fullName evidence="1">Uncharacterized protein</fullName>
    </submittedName>
</protein>
<name>A0ACC1Q0Y8_9APHY</name>
<comment type="caution">
    <text evidence="1">The sequence shown here is derived from an EMBL/GenBank/DDBJ whole genome shotgun (WGS) entry which is preliminary data.</text>
</comment>
<evidence type="ECO:0000313" key="1">
    <source>
        <dbReference type="EMBL" id="KAJ3007900.1"/>
    </source>
</evidence>
<keyword evidence="2" id="KW-1185">Reference proteome</keyword>
<evidence type="ECO:0000313" key="2">
    <source>
        <dbReference type="Proteomes" id="UP001144978"/>
    </source>
</evidence>
<reference evidence="1" key="1">
    <citation type="submission" date="2022-08" db="EMBL/GenBank/DDBJ databases">
        <title>Genome Sequence of Pycnoporus sanguineus.</title>
        <authorList>
            <person name="Buettner E."/>
        </authorList>
    </citation>
    <scope>NUCLEOTIDE SEQUENCE</scope>
    <source>
        <strain evidence="1">CG-C14</strain>
    </source>
</reference>
<sequence>MDDAVSFRAVQYSSVQERDRQLTDWYDSLPTELDLDEFRIARSLASPSRPCVVSVCRAWSSALREDPQRALAAGGADGARREREEGAVGNVPCPERRESTRRRLVRDSC</sequence>
<gene>
    <name evidence="1" type="ORF">NUW54_g3363</name>
</gene>
<accession>A0ACC1Q0Y8</accession>